<dbReference type="KEGG" id="gfu:KM031_10470"/>
<dbReference type="AlphaFoldDB" id="A0A975P3S6"/>
<dbReference type="SUPFAM" id="SSF51161">
    <property type="entry name" value="Trimeric LpxA-like enzymes"/>
    <property type="match status" value="1"/>
</dbReference>
<evidence type="ECO:0000256" key="1">
    <source>
        <dbReference type="ARBA" id="ARBA00007274"/>
    </source>
</evidence>
<evidence type="ECO:0000256" key="2">
    <source>
        <dbReference type="PIRSR" id="PIRSR620019-1"/>
    </source>
</evidence>
<dbReference type="Pfam" id="PF00132">
    <property type="entry name" value="Hexapep"/>
    <property type="match status" value="1"/>
</dbReference>
<dbReference type="InterPro" id="IPR011004">
    <property type="entry name" value="Trimer_LpxA-like_sf"/>
</dbReference>
<dbReference type="RefSeq" id="WP_215504947.1">
    <property type="nucleotide sequence ID" value="NZ_CP076361.1"/>
</dbReference>
<dbReference type="Gene3D" id="2.160.10.10">
    <property type="entry name" value="Hexapeptide repeat proteins"/>
    <property type="match status" value="2"/>
</dbReference>
<dbReference type="CDD" id="cd03360">
    <property type="entry name" value="LbH_AT_putative"/>
    <property type="match status" value="1"/>
</dbReference>
<feature type="active site" description="Proton acceptor" evidence="2">
    <location>
        <position position="143"/>
    </location>
</feature>
<evidence type="ECO:0000313" key="4">
    <source>
        <dbReference type="EMBL" id="QWK89289.1"/>
    </source>
</evidence>
<reference evidence="4" key="1">
    <citation type="submission" date="2021-06" db="EMBL/GenBank/DDBJ databases">
        <title>Direct submission.</title>
        <authorList>
            <person name="Lee C.-S."/>
            <person name="Jin L."/>
        </authorList>
    </citation>
    <scope>NUCLEOTIDE SEQUENCE</scope>
    <source>
        <strain evidence="4">Con5</strain>
    </source>
</reference>
<comment type="similarity">
    <text evidence="1">Belongs to the transferase hexapeptide repeat family.</text>
</comment>
<dbReference type="InterPro" id="IPR050179">
    <property type="entry name" value="Trans_hexapeptide_repeat"/>
</dbReference>
<dbReference type="PANTHER" id="PTHR43300">
    <property type="entry name" value="ACETYLTRANSFERASE"/>
    <property type="match status" value="1"/>
</dbReference>
<gene>
    <name evidence="4" type="ORF">KM031_10470</name>
</gene>
<organism evidence="4 5">
    <name type="scientific">Gemmobacter fulvus</name>
    <dbReference type="NCBI Taxonomy" id="2840474"/>
    <lineage>
        <taxon>Bacteria</taxon>
        <taxon>Pseudomonadati</taxon>
        <taxon>Pseudomonadota</taxon>
        <taxon>Alphaproteobacteria</taxon>
        <taxon>Rhodobacterales</taxon>
        <taxon>Paracoccaceae</taxon>
        <taxon>Gemmobacter</taxon>
    </lineage>
</organism>
<protein>
    <submittedName>
        <fullName evidence="4">Acetyltransferase</fullName>
    </submittedName>
</protein>
<dbReference type="InterPro" id="IPR001451">
    <property type="entry name" value="Hexapep"/>
</dbReference>
<dbReference type="EMBL" id="CP076361">
    <property type="protein sequence ID" value="QWK89289.1"/>
    <property type="molecule type" value="Genomic_DNA"/>
</dbReference>
<dbReference type="PANTHER" id="PTHR43300:SF7">
    <property type="entry name" value="UDP-N-ACETYLBACILLOSAMINE N-ACETYLTRANSFERASE"/>
    <property type="match status" value="1"/>
</dbReference>
<evidence type="ECO:0000313" key="5">
    <source>
        <dbReference type="Proteomes" id="UP000679352"/>
    </source>
</evidence>
<evidence type="ECO:0000256" key="3">
    <source>
        <dbReference type="PIRSR" id="PIRSR620019-2"/>
    </source>
</evidence>
<sequence length="231" mass="24457">MKATTEFDEITVFGARGHTLVILRGMEEFWRGRVRLRALVDDIENGFVHPVLGIPVISSEERLRQFAEVPILLTPGSGSLRARMAKRFTDEGATLATASCPGQLHVDPVVDYGAGCLCMSFSRIGPNVRIGAGVQLLASVLAHDVTIGDFATVGSGVCVSGHVEIGEGAHIGPQAVITNGSRDRPLRIGAGAIVGVGAAVLRDVPAGARVIGNPAMPVRDWVRLQRLLKQP</sequence>
<name>A0A975P3S6_9RHOB</name>
<keyword evidence="5" id="KW-1185">Reference proteome</keyword>
<accession>A0A975P3S6</accession>
<dbReference type="Gene3D" id="3.40.50.20">
    <property type="match status" value="1"/>
</dbReference>
<proteinExistence type="inferred from homology"/>
<feature type="binding site" evidence="3">
    <location>
        <position position="76"/>
    </location>
    <ligand>
        <name>substrate</name>
    </ligand>
</feature>
<dbReference type="Proteomes" id="UP000679352">
    <property type="component" value="Chromosome"/>
</dbReference>
<dbReference type="InterPro" id="IPR020019">
    <property type="entry name" value="AcTrfase_PglD-like"/>
</dbReference>
<feature type="site" description="Increases basicity of active site His" evidence="2">
    <location>
        <position position="144"/>
    </location>
</feature>